<evidence type="ECO:0000256" key="1">
    <source>
        <dbReference type="SAM" id="Phobius"/>
    </source>
</evidence>
<dbReference type="Proteomes" id="UP000328092">
    <property type="component" value="Unassembled WGS sequence"/>
</dbReference>
<feature type="transmembrane region" description="Helical" evidence="1">
    <location>
        <begin position="38"/>
        <end position="59"/>
    </location>
</feature>
<dbReference type="AlphaFoldDB" id="A0A508T8E1"/>
<accession>A0A508T8E1</accession>
<evidence type="ECO:0000313" key="2">
    <source>
        <dbReference type="EMBL" id="VIO70540.1"/>
    </source>
</evidence>
<protein>
    <submittedName>
        <fullName evidence="2">Uncharacterized protein</fullName>
    </submittedName>
</protein>
<gene>
    <name evidence="2" type="ORF">CI1B_31940</name>
</gene>
<name>A0A508T8E1_9BRAD</name>
<evidence type="ECO:0000313" key="3">
    <source>
        <dbReference type="Proteomes" id="UP000328092"/>
    </source>
</evidence>
<reference evidence="2" key="1">
    <citation type="submission" date="2019-02" db="EMBL/GenBank/DDBJ databases">
        <authorList>
            <person name="Pothier F.J."/>
        </authorList>
    </citation>
    <scope>NUCLEOTIDE SEQUENCE</scope>
    <source>
        <strain evidence="2">CI-1B</strain>
    </source>
</reference>
<keyword evidence="1" id="KW-0472">Membrane</keyword>
<keyword evidence="1" id="KW-0812">Transmembrane</keyword>
<keyword evidence="1" id="KW-1133">Transmembrane helix</keyword>
<dbReference type="EMBL" id="CAADFC020000011">
    <property type="protein sequence ID" value="VIO70540.1"/>
    <property type="molecule type" value="Genomic_DNA"/>
</dbReference>
<comment type="caution">
    <text evidence="2">The sequence shown here is derived from an EMBL/GenBank/DDBJ whole genome shotgun (WGS) entry which is preliminary data.</text>
</comment>
<proteinExistence type="predicted"/>
<sequence>MSVSLVLVALAIACEIPLLILRKLVPQLEPHLPLGGDELTQLGILALGAIFVGQLYELVPQLIRTLFN</sequence>
<keyword evidence="3" id="KW-1185">Reference proteome</keyword>
<organism evidence="2 3">
    <name type="scientific">Bradyrhizobium ivorense</name>
    <dbReference type="NCBI Taxonomy" id="2511166"/>
    <lineage>
        <taxon>Bacteria</taxon>
        <taxon>Pseudomonadati</taxon>
        <taxon>Pseudomonadota</taxon>
        <taxon>Alphaproteobacteria</taxon>
        <taxon>Hyphomicrobiales</taxon>
        <taxon>Nitrobacteraceae</taxon>
        <taxon>Bradyrhizobium</taxon>
    </lineage>
</organism>